<evidence type="ECO:0000313" key="3">
    <source>
        <dbReference type="Proteomes" id="UP001592528"/>
    </source>
</evidence>
<protein>
    <submittedName>
        <fullName evidence="2">Uncharacterized protein</fullName>
    </submittedName>
</protein>
<evidence type="ECO:0000256" key="1">
    <source>
        <dbReference type="SAM" id="Phobius"/>
    </source>
</evidence>
<name>A0ABV6UW92_9ACTN</name>
<keyword evidence="1" id="KW-0472">Membrane</keyword>
<dbReference type="EMBL" id="JBHEZZ010000023">
    <property type="protein sequence ID" value="MFC1405698.1"/>
    <property type="molecule type" value="Genomic_DNA"/>
</dbReference>
<dbReference type="RefSeq" id="WP_051726639.1">
    <property type="nucleotide sequence ID" value="NZ_JBHEZZ010000023.1"/>
</dbReference>
<keyword evidence="1" id="KW-1133">Transmembrane helix</keyword>
<dbReference type="Proteomes" id="UP001592528">
    <property type="component" value="Unassembled WGS sequence"/>
</dbReference>
<sequence>MHASVDLAAGALQNLGNNLIAMFTGWAPGALEAAGAVIVVVTMVRRFSLKAGIGALIAFVLVLAIFQDRNNIANVFTNQIQSASTTNGLGALPGHSVVRLPSGAGR</sequence>
<gene>
    <name evidence="2" type="ORF">ACEZDJ_30855</name>
</gene>
<feature type="transmembrane region" description="Helical" evidence="1">
    <location>
        <begin position="47"/>
        <end position="66"/>
    </location>
</feature>
<keyword evidence="3" id="KW-1185">Reference proteome</keyword>
<accession>A0ABV6UW92</accession>
<evidence type="ECO:0000313" key="2">
    <source>
        <dbReference type="EMBL" id="MFC1405698.1"/>
    </source>
</evidence>
<organism evidence="2 3">
    <name type="scientific">Streptacidiphilus cavernicola</name>
    <dbReference type="NCBI Taxonomy" id="3342716"/>
    <lineage>
        <taxon>Bacteria</taxon>
        <taxon>Bacillati</taxon>
        <taxon>Actinomycetota</taxon>
        <taxon>Actinomycetes</taxon>
        <taxon>Kitasatosporales</taxon>
        <taxon>Streptomycetaceae</taxon>
        <taxon>Streptacidiphilus</taxon>
    </lineage>
</organism>
<keyword evidence="1" id="KW-0812">Transmembrane</keyword>
<reference evidence="2 3" key="1">
    <citation type="submission" date="2024-09" db="EMBL/GenBank/DDBJ databases">
        <authorList>
            <person name="Lee S.D."/>
        </authorList>
    </citation>
    <scope>NUCLEOTIDE SEQUENCE [LARGE SCALE GENOMIC DNA]</scope>
    <source>
        <strain evidence="2 3">N1-5</strain>
    </source>
</reference>
<comment type="caution">
    <text evidence="2">The sequence shown here is derived from an EMBL/GenBank/DDBJ whole genome shotgun (WGS) entry which is preliminary data.</text>
</comment>
<feature type="transmembrane region" description="Helical" evidence="1">
    <location>
        <begin position="20"/>
        <end position="40"/>
    </location>
</feature>
<proteinExistence type="predicted"/>